<feature type="compositionally biased region" description="Polar residues" evidence="13">
    <location>
        <begin position="417"/>
        <end position="426"/>
    </location>
</feature>
<feature type="compositionally biased region" description="Basic and acidic residues" evidence="13">
    <location>
        <begin position="483"/>
        <end position="494"/>
    </location>
</feature>
<evidence type="ECO:0000256" key="13">
    <source>
        <dbReference type="SAM" id="MobiDB-lite"/>
    </source>
</evidence>
<feature type="compositionally biased region" description="Low complexity" evidence="13">
    <location>
        <begin position="516"/>
        <end position="525"/>
    </location>
</feature>
<dbReference type="PROSITE" id="PS51479">
    <property type="entry name" value="ZF_RTR1"/>
    <property type="match status" value="1"/>
</dbReference>
<dbReference type="GO" id="GO:0005634">
    <property type="term" value="C:nucleus"/>
    <property type="evidence" value="ECO:0007669"/>
    <property type="project" value="UniProtKB-SubCell"/>
</dbReference>
<comment type="catalytic activity">
    <reaction evidence="10 12">
        <text>O-phospho-L-threonyl-[protein] + H2O = L-threonyl-[protein] + phosphate</text>
        <dbReference type="Rhea" id="RHEA:47004"/>
        <dbReference type="Rhea" id="RHEA-COMP:11060"/>
        <dbReference type="Rhea" id="RHEA-COMP:11605"/>
        <dbReference type="ChEBI" id="CHEBI:15377"/>
        <dbReference type="ChEBI" id="CHEBI:30013"/>
        <dbReference type="ChEBI" id="CHEBI:43474"/>
        <dbReference type="ChEBI" id="CHEBI:61977"/>
        <dbReference type="EC" id="3.1.3.16"/>
    </reaction>
</comment>
<sequence>MAPLNPTAFRHDPSPLGRPSETTQPPPLESILKKIPNTSAAIPSSRRENPGRAVHDTNAGMASPSGTTTTTMTTTTMGQGTPSAGNKKPRPTTAALKPRQRQIRNQLQLQQRYERLSFRWQEKLFTAETDGVTERTLEQAANYILPHHYQEVIEERQARNICGYPLCNKPCMEIQSRFRINLEQRKVYDTEELRQFCSKICRAASKFYETQLSPEALFLRSKHQPLTITLLPLTTNLADLRRPRAPSATPTPPTATATATVKSTSTSSDDLFRNYVRDLLRTLPTASPALSPPSSIPAAVVGLKKMDLKKGCGGGDQAPKQSPRATIAGVTAKAPTSSSSPPHMPPTGTGAVGGSDQPEETPAAGSRSGLEGGGGGGPLRPIFNVRIIENPNPTPDRSPLDFGDQSYEDTGEPDGSAPSTKANETWSPSPSHSYSPTTRTIIKSGPQPSTTSSTTLPPFPPLSSPNTAATTTTTTAVLIGTRAAEEEKKKKDNLADVPSNTAPSQAEDRDGEDETTTTITKPQTEWSQAEVDRLFDMAFPSSEPSDATEPTTNPDAATPTPQQLPTGVEAPPTTTTITTTTTAINANGDSEEEKEEVVHREGTIIDVTMAEDDTRHHNNGLDAIGKTVQGKPKTSPPSATKKRVTWVDPNDYDCIEGYKLSIPSRSKRTSGGGSGQPPSTLVLEKPS</sequence>
<dbReference type="EC" id="3.1.3.16" evidence="12"/>
<keyword evidence="7 12" id="KW-0904">Protein phosphatase</keyword>
<feature type="compositionally biased region" description="Low complexity" evidence="13">
    <location>
        <begin position="254"/>
        <end position="267"/>
    </location>
</feature>
<keyword evidence="6 12" id="KW-0862">Zinc</keyword>
<dbReference type="InterPro" id="IPR007308">
    <property type="entry name" value="Rtr1/RPAP2_dom"/>
</dbReference>
<protein>
    <recommendedName>
        <fullName evidence="12">RNA polymerase II subunit B1 CTD phosphatase RPAP2 homolog</fullName>
        <ecNumber evidence="12">3.1.3.16</ecNumber>
    </recommendedName>
</protein>
<name>A0A4V1J4Y3_9FUNG</name>
<evidence type="ECO:0000256" key="11">
    <source>
        <dbReference type="PROSITE-ProRule" id="PRU00812"/>
    </source>
</evidence>
<dbReference type="GO" id="GO:0008420">
    <property type="term" value="F:RNA polymerase II CTD heptapeptide repeat phosphatase activity"/>
    <property type="evidence" value="ECO:0007669"/>
    <property type="project" value="UniProtKB-UniRule"/>
</dbReference>
<keyword evidence="5 12" id="KW-0378">Hydrolase</keyword>
<keyword evidence="4 12" id="KW-0863">Zinc-finger</keyword>
<reference evidence="16" key="1">
    <citation type="journal article" date="2018" name="Nat. Microbiol.">
        <title>Leveraging single-cell genomics to expand the fungal tree of life.</title>
        <authorList>
            <person name="Ahrendt S.R."/>
            <person name="Quandt C.A."/>
            <person name="Ciobanu D."/>
            <person name="Clum A."/>
            <person name="Salamov A."/>
            <person name="Andreopoulos B."/>
            <person name="Cheng J.F."/>
            <person name="Woyke T."/>
            <person name="Pelin A."/>
            <person name="Henrissat B."/>
            <person name="Reynolds N.K."/>
            <person name="Benny G.L."/>
            <person name="Smith M.E."/>
            <person name="James T.Y."/>
            <person name="Grigoriev I.V."/>
        </authorList>
    </citation>
    <scope>NUCLEOTIDE SEQUENCE [LARGE SCALE GENOMIC DNA]</scope>
    <source>
        <strain evidence="16">RSA 468</strain>
    </source>
</reference>
<keyword evidence="16" id="KW-1185">Reference proteome</keyword>
<dbReference type="STRING" id="215637.A0A4V1J4Y3"/>
<feature type="compositionally biased region" description="Low complexity" evidence="13">
    <location>
        <begin position="547"/>
        <end position="561"/>
    </location>
</feature>
<evidence type="ECO:0000256" key="7">
    <source>
        <dbReference type="ARBA" id="ARBA00022912"/>
    </source>
</evidence>
<organism evidence="15 16">
    <name type="scientific">Dimargaris cristalligena</name>
    <dbReference type="NCBI Taxonomy" id="215637"/>
    <lineage>
        <taxon>Eukaryota</taxon>
        <taxon>Fungi</taxon>
        <taxon>Fungi incertae sedis</taxon>
        <taxon>Zoopagomycota</taxon>
        <taxon>Kickxellomycotina</taxon>
        <taxon>Dimargaritomycetes</taxon>
        <taxon>Dimargaritales</taxon>
        <taxon>Dimargaritaceae</taxon>
        <taxon>Dimargaris</taxon>
    </lineage>
</organism>
<feature type="region of interest" description="Disordered" evidence="13">
    <location>
        <begin position="661"/>
        <end position="687"/>
    </location>
</feature>
<evidence type="ECO:0000256" key="6">
    <source>
        <dbReference type="ARBA" id="ARBA00022833"/>
    </source>
</evidence>
<comment type="subcellular location">
    <subcellularLocation>
        <location evidence="1 12">Nucleus</location>
    </subcellularLocation>
</comment>
<dbReference type="Pfam" id="PF04181">
    <property type="entry name" value="RPAP2_Rtr1"/>
    <property type="match status" value="1"/>
</dbReference>
<evidence type="ECO:0000256" key="8">
    <source>
        <dbReference type="ARBA" id="ARBA00023242"/>
    </source>
</evidence>
<dbReference type="Proteomes" id="UP000268162">
    <property type="component" value="Unassembled WGS sequence"/>
</dbReference>
<feature type="compositionally biased region" description="Low complexity" evidence="13">
    <location>
        <begin position="335"/>
        <end position="349"/>
    </location>
</feature>
<feature type="compositionally biased region" description="Low complexity" evidence="13">
    <location>
        <begin position="464"/>
        <end position="476"/>
    </location>
</feature>
<evidence type="ECO:0000256" key="1">
    <source>
        <dbReference type="ARBA" id="ARBA00004123"/>
    </source>
</evidence>
<evidence type="ECO:0000256" key="5">
    <source>
        <dbReference type="ARBA" id="ARBA00022801"/>
    </source>
</evidence>
<comment type="catalytic activity">
    <reaction evidence="9 12">
        <text>O-phospho-L-seryl-[protein] + H2O = L-seryl-[protein] + phosphate</text>
        <dbReference type="Rhea" id="RHEA:20629"/>
        <dbReference type="Rhea" id="RHEA-COMP:9863"/>
        <dbReference type="Rhea" id="RHEA-COMP:11604"/>
        <dbReference type="ChEBI" id="CHEBI:15377"/>
        <dbReference type="ChEBI" id="CHEBI:29999"/>
        <dbReference type="ChEBI" id="CHEBI:43474"/>
        <dbReference type="ChEBI" id="CHEBI:83421"/>
        <dbReference type="EC" id="3.1.3.16"/>
    </reaction>
</comment>
<feature type="compositionally biased region" description="Low complexity" evidence="13">
    <location>
        <begin position="570"/>
        <end position="584"/>
    </location>
</feature>
<dbReference type="GO" id="GO:0043175">
    <property type="term" value="F:RNA polymerase core enzyme binding"/>
    <property type="evidence" value="ECO:0007669"/>
    <property type="project" value="UniProtKB-UniRule"/>
</dbReference>
<dbReference type="GO" id="GO:0005737">
    <property type="term" value="C:cytoplasm"/>
    <property type="evidence" value="ECO:0007669"/>
    <property type="project" value="TreeGrafter"/>
</dbReference>
<dbReference type="PANTHER" id="PTHR14732:SF0">
    <property type="entry name" value="RNA POLYMERASE II SUBUNIT B1 CTD PHOSPHATASE RPAP2-RELATED"/>
    <property type="match status" value="1"/>
</dbReference>
<feature type="region of interest" description="Disordered" evidence="13">
    <location>
        <begin position="310"/>
        <end position="645"/>
    </location>
</feature>
<dbReference type="Gene3D" id="1.25.40.820">
    <property type="match status" value="1"/>
</dbReference>
<dbReference type="GO" id="GO:0008270">
    <property type="term" value="F:zinc ion binding"/>
    <property type="evidence" value="ECO:0007669"/>
    <property type="project" value="UniProtKB-KW"/>
</dbReference>
<evidence type="ECO:0000256" key="4">
    <source>
        <dbReference type="ARBA" id="ARBA00022771"/>
    </source>
</evidence>
<dbReference type="EMBL" id="ML002533">
    <property type="protein sequence ID" value="RKP37159.1"/>
    <property type="molecule type" value="Genomic_DNA"/>
</dbReference>
<evidence type="ECO:0000313" key="16">
    <source>
        <dbReference type="Proteomes" id="UP000268162"/>
    </source>
</evidence>
<keyword evidence="8 12" id="KW-0539">Nucleus</keyword>
<evidence type="ECO:0000256" key="3">
    <source>
        <dbReference type="ARBA" id="ARBA00022723"/>
    </source>
</evidence>
<feature type="compositionally biased region" description="Basic and acidic residues" evidence="13">
    <location>
        <begin position="45"/>
        <end position="55"/>
    </location>
</feature>
<feature type="domain" description="RTR1-type" evidence="14">
    <location>
        <begin position="139"/>
        <end position="221"/>
    </location>
</feature>
<dbReference type="PANTHER" id="PTHR14732">
    <property type="entry name" value="RNA POLYMERASE II SUBUNIT B1 CTD PHOSPHATASE RPAP2-RELATED"/>
    <property type="match status" value="1"/>
</dbReference>
<keyword evidence="3 12" id="KW-0479">Metal-binding</keyword>
<accession>A0A4V1J4Y3</accession>
<evidence type="ECO:0000313" key="15">
    <source>
        <dbReference type="EMBL" id="RKP37159.1"/>
    </source>
</evidence>
<comment type="function">
    <text evidence="12">Putative RNA polymerase II subunit B1 C-terminal domain (CTD) phosphatase involved in RNA polymerase II transcription regulation.</text>
</comment>
<evidence type="ECO:0000256" key="2">
    <source>
        <dbReference type="ARBA" id="ARBA00005676"/>
    </source>
</evidence>
<feature type="compositionally biased region" description="Low complexity" evidence="13">
    <location>
        <begin position="66"/>
        <end position="81"/>
    </location>
</feature>
<dbReference type="InterPro" id="IPR039693">
    <property type="entry name" value="Rtr1/RPAP2"/>
</dbReference>
<evidence type="ECO:0000259" key="14">
    <source>
        <dbReference type="PROSITE" id="PS51479"/>
    </source>
</evidence>
<comment type="similarity">
    <text evidence="2 11 12">Belongs to the RPAP2 family.</text>
</comment>
<feature type="compositionally biased region" description="Low complexity" evidence="13">
    <location>
        <begin position="446"/>
        <end position="456"/>
    </location>
</feature>
<feature type="region of interest" description="Disordered" evidence="13">
    <location>
        <begin position="242"/>
        <end position="267"/>
    </location>
</feature>
<evidence type="ECO:0000256" key="9">
    <source>
        <dbReference type="ARBA" id="ARBA00047761"/>
    </source>
</evidence>
<evidence type="ECO:0000256" key="10">
    <source>
        <dbReference type="ARBA" id="ARBA00048336"/>
    </source>
</evidence>
<dbReference type="InterPro" id="IPR038534">
    <property type="entry name" value="Rtr1/RPAP2_sf"/>
</dbReference>
<dbReference type="AlphaFoldDB" id="A0A4V1J4Y3"/>
<feature type="region of interest" description="Disordered" evidence="13">
    <location>
        <begin position="1"/>
        <end position="102"/>
    </location>
</feature>
<evidence type="ECO:0000256" key="12">
    <source>
        <dbReference type="RuleBase" id="RU367080"/>
    </source>
</evidence>
<feature type="compositionally biased region" description="Low complexity" evidence="13">
    <location>
        <begin position="427"/>
        <end position="436"/>
    </location>
</feature>
<proteinExistence type="inferred from homology"/>
<gene>
    <name evidence="15" type="ORF">BJ085DRAFT_37323</name>
</gene>